<feature type="binding site" evidence="8">
    <location>
        <position position="35"/>
    </location>
    <ligand>
        <name>substrate</name>
    </ligand>
</feature>
<gene>
    <name evidence="8" type="primary">queE</name>
    <name evidence="10" type="ordered locus">Ngar_c01410</name>
</gene>
<keyword evidence="4 8" id="KW-0460">Magnesium</keyword>
<evidence type="ECO:0000256" key="2">
    <source>
        <dbReference type="ARBA" id="ARBA00022691"/>
    </source>
</evidence>
<feature type="binding site" evidence="8">
    <location>
        <begin position="20"/>
        <end position="22"/>
    </location>
    <ligand>
        <name>substrate</name>
    </ligand>
</feature>
<feature type="binding site" evidence="8">
    <location>
        <position position="43"/>
    </location>
    <ligand>
        <name>[4Fe-4S] cluster</name>
        <dbReference type="ChEBI" id="CHEBI:49883"/>
        <note>4Fe-4S-S-AdoMet</note>
    </ligand>
</feature>
<dbReference type="UniPathway" id="UPA00391"/>
<dbReference type="SFLD" id="SFLDS00029">
    <property type="entry name" value="Radical_SAM"/>
    <property type="match status" value="1"/>
</dbReference>
<organism evidence="10 11">
    <name type="scientific">Nitrososphaera gargensis (strain Ga9.2)</name>
    <dbReference type="NCBI Taxonomy" id="1237085"/>
    <lineage>
        <taxon>Archaea</taxon>
        <taxon>Nitrososphaerota</taxon>
        <taxon>Nitrososphaeria</taxon>
        <taxon>Nitrososphaerales</taxon>
        <taxon>Nitrososphaeraceae</taxon>
        <taxon>Nitrososphaera</taxon>
    </lineage>
</organism>
<evidence type="ECO:0000259" key="9">
    <source>
        <dbReference type="PROSITE" id="PS51918"/>
    </source>
</evidence>
<dbReference type="GO" id="GO:0016840">
    <property type="term" value="F:carbon-nitrogen lyase activity"/>
    <property type="evidence" value="ECO:0007669"/>
    <property type="project" value="UniProtKB-UniRule"/>
</dbReference>
<feature type="binding site" evidence="8">
    <location>
        <position position="46"/>
    </location>
    <ligand>
        <name>[4Fe-4S] cluster</name>
        <dbReference type="ChEBI" id="CHEBI:49883"/>
        <note>4Fe-4S-S-AdoMet</note>
    </ligand>
</feature>
<dbReference type="GeneID" id="13796317"/>
<dbReference type="GO" id="GO:0000287">
    <property type="term" value="F:magnesium ion binding"/>
    <property type="evidence" value="ECO:0007669"/>
    <property type="project" value="UniProtKB-UniRule"/>
</dbReference>
<keyword evidence="11" id="KW-1185">Reference proteome</keyword>
<sequence length="246" mass="27579">MQQKVAASARVKLSEIFTSIEGEGILFGTKTMFVRLSGCPLKCHWCDTPYALPLDSGSDYSIDEAKELILKNLHPNTYKVNFTGGEPLVQHEAVIELAKFVRQKGLRTFLESACYDAARFAKVLPYIDLVKVEFKLKDSKVVDEKHYGSLLMSELDCLKLAVGSGGKTTYIKVVVTNSSSLKEFKELVREVFSVARPTEIAGFIIQPSYKIDEPTLDVLFGFYDAVYPLYDQVRVVPQLHKIIGVR</sequence>
<dbReference type="SUPFAM" id="SSF102114">
    <property type="entry name" value="Radical SAM enzymes"/>
    <property type="match status" value="1"/>
</dbReference>
<dbReference type="OrthoDB" id="7980at2157"/>
<comment type="function">
    <text evidence="8">Catalyzes the complex heterocyclic radical-mediated conversion of 6-carboxy-5,6,7,8-tetrahydropterin (CPH4) to 7-carboxy-7-deazaguanine (CDG), a step common to the biosynthetic pathways of all 7-deazapurine-containing compounds.</text>
</comment>
<comment type="cofactor">
    <cofactor evidence="8">
        <name>Mg(2+)</name>
        <dbReference type="ChEBI" id="CHEBI:18420"/>
    </cofactor>
</comment>
<dbReference type="STRING" id="1237085.Ngar_c01410"/>
<dbReference type="RefSeq" id="WP_015017664.1">
    <property type="nucleotide sequence ID" value="NC_018719.1"/>
</dbReference>
<reference evidence="10 11" key="1">
    <citation type="journal article" date="2012" name="Environ. Microbiol.">
        <title>The genome of the ammonia-oxidizing Candidatus Nitrososphaera gargensis: insights into metabolic versatility and environmental adaptations.</title>
        <authorList>
            <person name="Spang A."/>
            <person name="Poehlein A."/>
            <person name="Offre P."/>
            <person name="Zumbragel S."/>
            <person name="Haider S."/>
            <person name="Rychlik N."/>
            <person name="Nowka B."/>
            <person name="Schmeisser C."/>
            <person name="Lebedeva E.V."/>
            <person name="Rattei T."/>
            <person name="Bohm C."/>
            <person name="Schmid M."/>
            <person name="Galushko A."/>
            <person name="Hatzenpichler R."/>
            <person name="Weinmaier T."/>
            <person name="Daniel R."/>
            <person name="Schleper C."/>
            <person name="Spieck E."/>
            <person name="Streit W."/>
            <person name="Wagner M."/>
        </authorList>
    </citation>
    <scope>NUCLEOTIDE SEQUENCE [LARGE SCALE GENOMIC DNA]</scope>
    <source>
        <strain evidence="11">Ga9.2</strain>
    </source>
</reference>
<dbReference type="GO" id="GO:0051539">
    <property type="term" value="F:4 iron, 4 sulfur cluster binding"/>
    <property type="evidence" value="ECO:0007669"/>
    <property type="project" value="UniProtKB-UniRule"/>
</dbReference>
<comment type="similarity">
    <text evidence="8">Belongs to the radical SAM superfamily. 7-carboxy-7-deazaguanine synthase family.</text>
</comment>
<dbReference type="EMBL" id="CP002408">
    <property type="protein sequence ID" value="AFU57091.1"/>
    <property type="molecule type" value="Genomic_DNA"/>
</dbReference>
<evidence type="ECO:0000256" key="1">
    <source>
        <dbReference type="ARBA" id="ARBA00022485"/>
    </source>
</evidence>
<evidence type="ECO:0000256" key="6">
    <source>
        <dbReference type="ARBA" id="ARBA00023014"/>
    </source>
</evidence>
<keyword evidence="3 8" id="KW-0479">Metal-binding</keyword>
<dbReference type="PROSITE" id="PS51918">
    <property type="entry name" value="RADICAL_SAM"/>
    <property type="match status" value="1"/>
</dbReference>
<dbReference type="InterPro" id="IPR007197">
    <property type="entry name" value="rSAM"/>
</dbReference>
<feature type="binding site" evidence="8">
    <location>
        <position position="85"/>
    </location>
    <ligand>
        <name>S-adenosyl-L-methionine</name>
        <dbReference type="ChEBI" id="CHEBI:59789"/>
    </ligand>
</feature>
<comment type="catalytic activity">
    <reaction evidence="8">
        <text>6-carboxy-5,6,7,8-tetrahydropterin + H(+) = 7-carboxy-7-carbaguanine + NH4(+)</text>
        <dbReference type="Rhea" id="RHEA:27974"/>
        <dbReference type="ChEBI" id="CHEBI:15378"/>
        <dbReference type="ChEBI" id="CHEBI:28938"/>
        <dbReference type="ChEBI" id="CHEBI:61032"/>
        <dbReference type="ChEBI" id="CHEBI:61036"/>
        <dbReference type="EC" id="4.3.99.3"/>
    </reaction>
</comment>
<accession>K0I746</accession>
<feature type="binding site" evidence="8">
    <location>
        <position position="48"/>
    </location>
    <ligand>
        <name>Mg(2+)</name>
        <dbReference type="ChEBI" id="CHEBI:18420"/>
    </ligand>
</feature>
<evidence type="ECO:0000256" key="7">
    <source>
        <dbReference type="ARBA" id="ARBA00023239"/>
    </source>
</evidence>
<proteinExistence type="inferred from homology"/>
<feature type="binding site" evidence="8">
    <location>
        <begin position="45"/>
        <end position="47"/>
    </location>
    <ligand>
        <name>S-adenosyl-L-methionine</name>
        <dbReference type="ChEBI" id="CHEBI:59789"/>
    </ligand>
</feature>
<keyword evidence="7 8" id="KW-0456">Lyase</keyword>
<comment type="subunit">
    <text evidence="8">Homodimer.</text>
</comment>
<dbReference type="PANTHER" id="PTHR42836">
    <property type="entry name" value="7-CARBOXY-7-DEAZAGUANINE SYNTHASE"/>
    <property type="match status" value="1"/>
</dbReference>
<evidence type="ECO:0000313" key="10">
    <source>
        <dbReference type="EMBL" id="AFU57091.1"/>
    </source>
</evidence>
<dbReference type="Proteomes" id="UP000008037">
    <property type="component" value="Chromosome"/>
</dbReference>
<feature type="binding site" evidence="8">
    <location>
        <position position="39"/>
    </location>
    <ligand>
        <name>[4Fe-4S] cluster</name>
        <dbReference type="ChEBI" id="CHEBI:49883"/>
        <note>4Fe-4S-S-AdoMet</note>
    </ligand>
</feature>
<dbReference type="InterPro" id="IPR013785">
    <property type="entry name" value="Aldolase_TIM"/>
</dbReference>
<dbReference type="PANTHER" id="PTHR42836:SF1">
    <property type="entry name" value="7-CARBOXY-7-DEAZAGUANINE SYNTHASE"/>
    <property type="match status" value="1"/>
</dbReference>
<evidence type="ECO:0000313" key="11">
    <source>
        <dbReference type="Proteomes" id="UP000008037"/>
    </source>
</evidence>
<dbReference type="InParanoid" id="K0I746"/>
<keyword evidence="2 8" id="KW-0949">S-adenosyl-L-methionine</keyword>
<dbReference type="Pfam" id="PF13353">
    <property type="entry name" value="Fer4_12"/>
    <property type="match status" value="1"/>
</dbReference>
<keyword evidence="1 8" id="KW-0004">4Fe-4S</keyword>
<comment type="pathway">
    <text evidence="8">Purine metabolism; 7-cyano-7-deazaguanine biosynthesis.</text>
</comment>
<dbReference type="InterPro" id="IPR058240">
    <property type="entry name" value="rSAM_sf"/>
</dbReference>
<comment type="cofactor">
    <cofactor evidence="8">
        <name>S-adenosyl-L-methionine</name>
        <dbReference type="ChEBI" id="CHEBI:59789"/>
    </cofactor>
    <text evidence="8">Binds 1 S-adenosyl-L-methionine per subunit.</text>
</comment>
<dbReference type="HOGENOM" id="CLU_066739_1_0_2"/>
<dbReference type="PIRSF" id="PIRSF000370">
    <property type="entry name" value="QueE"/>
    <property type="match status" value="1"/>
</dbReference>
<evidence type="ECO:0000256" key="8">
    <source>
        <dbReference type="HAMAP-Rule" id="MF_00917"/>
    </source>
</evidence>
<keyword evidence="6 8" id="KW-0411">Iron-sulfur</keyword>
<dbReference type="FunCoup" id="K0I746">
    <property type="interactions" value="1"/>
</dbReference>
<evidence type="ECO:0000256" key="5">
    <source>
        <dbReference type="ARBA" id="ARBA00023004"/>
    </source>
</evidence>
<dbReference type="KEGG" id="nga:Ngar_c01410"/>
<evidence type="ECO:0000256" key="4">
    <source>
        <dbReference type="ARBA" id="ARBA00022842"/>
    </source>
</evidence>
<dbReference type="EC" id="4.3.99.3" evidence="8"/>
<dbReference type="HAMAP" id="MF_00917">
    <property type="entry name" value="QueE"/>
    <property type="match status" value="1"/>
</dbReference>
<dbReference type="GO" id="GO:1904047">
    <property type="term" value="F:S-adenosyl-L-methionine binding"/>
    <property type="evidence" value="ECO:0007669"/>
    <property type="project" value="UniProtKB-UniRule"/>
</dbReference>
<dbReference type="Gene3D" id="3.20.20.70">
    <property type="entry name" value="Aldolase class I"/>
    <property type="match status" value="1"/>
</dbReference>
<feature type="domain" description="Radical SAM core" evidence="9">
    <location>
        <begin position="26"/>
        <end position="246"/>
    </location>
</feature>
<feature type="binding site" evidence="8">
    <location>
        <position position="83"/>
    </location>
    <ligand>
        <name>substrate</name>
    </ligand>
</feature>
<evidence type="ECO:0000256" key="3">
    <source>
        <dbReference type="ARBA" id="ARBA00022723"/>
    </source>
</evidence>
<dbReference type="AlphaFoldDB" id="K0I746"/>
<comment type="cofactor">
    <cofactor evidence="8">
        <name>[4Fe-4S] cluster</name>
        <dbReference type="ChEBI" id="CHEBI:49883"/>
    </cofactor>
    <text evidence="8">Binds 1 [4Fe-4S] cluster. The cluster is coordinated with 3 cysteines and an exchangeable S-adenosyl-L-methionine.</text>
</comment>
<dbReference type="InterPro" id="IPR024924">
    <property type="entry name" value="7-CO-7-deazaguanine_synth-like"/>
</dbReference>
<keyword evidence="5 8" id="KW-0408">Iron</keyword>
<name>K0I746_NITGG</name>
<protein>
    <recommendedName>
        <fullName evidence="8">7-carboxy-7-deazaguanine synthase</fullName>
        <shortName evidence="8">CDG synthase</shortName>
        <ecNumber evidence="8">4.3.99.3</ecNumber>
    </recommendedName>
    <alternativeName>
        <fullName evidence="8">Archaeosine biosynthesis protein QueE</fullName>
    </alternativeName>
</protein>
<comment type="caution">
    <text evidence="8">Lacks conserved residue(s) required for the propagation of feature annotation.</text>
</comment>